<dbReference type="InterPro" id="IPR020103">
    <property type="entry name" value="PsdUridine_synth_cat_dom_sf"/>
</dbReference>
<feature type="active site" evidence="4">
    <location>
        <position position="147"/>
    </location>
</feature>
<dbReference type="InterPro" id="IPR006145">
    <property type="entry name" value="PsdUridine_synth_RsuA/RluA"/>
</dbReference>
<protein>
    <recommendedName>
        <fullName evidence="5">Pseudouridine synthase</fullName>
        <ecNumber evidence="5">5.4.99.-</ecNumber>
    </recommendedName>
</protein>
<dbReference type="SUPFAM" id="SSF55120">
    <property type="entry name" value="Pseudouridine synthase"/>
    <property type="match status" value="1"/>
</dbReference>
<dbReference type="Pfam" id="PF00849">
    <property type="entry name" value="PseudoU_synth_2"/>
    <property type="match status" value="1"/>
</dbReference>
<dbReference type="GO" id="GO:0140098">
    <property type="term" value="F:catalytic activity, acting on RNA"/>
    <property type="evidence" value="ECO:0007669"/>
    <property type="project" value="UniProtKB-ARBA"/>
</dbReference>
<evidence type="ECO:0000256" key="3">
    <source>
        <dbReference type="ARBA" id="ARBA00023235"/>
    </source>
</evidence>
<evidence type="ECO:0000256" key="1">
    <source>
        <dbReference type="ARBA" id="ARBA00000073"/>
    </source>
</evidence>
<dbReference type="GO" id="GO:0009982">
    <property type="term" value="F:pseudouridine synthase activity"/>
    <property type="evidence" value="ECO:0007669"/>
    <property type="project" value="InterPro"/>
</dbReference>
<name>A0A179SQR5_9BACI</name>
<evidence type="ECO:0000313" key="8">
    <source>
        <dbReference type="Proteomes" id="UP000078534"/>
    </source>
</evidence>
<feature type="domain" description="Pseudouridine synthase RsuA/RluA-like" evidence="6">
    <location>
        <begin position="100"/>
        <end position="253"/>
    </location>
</feature>
<dbReference type="InterPro" id="IPR006225">
    <property type="entry name" value="PsdUridine_synth_RluC/D"/>
</dbReference>
<evidence type="ECO:0000256" key="2">
    <source>
        <dbReference type="ARBA" id="ARBA00010876"/>
    </source>
</evidence>
<dbReference type="EC" id="5.4.99.-" evidence="5"/>
<comment type="caution">
    <text evidence="7">The sequence shown here is derived from an EMBL/GenBank/DDBJ whole genome shotgun (WGS) entry which is preliminary data.</text>
</comment>
<gene>
    <name evidence="7" type="ORF">A6K24_08315</name>
</gene>
<comment type="similarity">
    <text evidence="2 5">Belongs to the pseudouridine synthase RluA family.</text>
</comment>
<dbReference type="PROSITE" id="PS01129">
    <property type="entry name" value="PSI_RLU"/>
    <property type="match status" value="1"/>
</dbReference>
<evidence type="ECO:0000259" key="6">
    <source>
        <dbReference type="Pfam" id="PF00849"/>
    </source>
</evidence>
<comment type="catalytic activity">
    <reaction evidence="1 5">
        <text>a uridine in RNA = a pseudouridine in RNA</text>
        <dbReference type="Rhea" id="RHEA:48348"/>
        <dbReference type="Rhea" id="RHEA-COMP:12068"/>
        <dbReference type="Rhea" id="RHEA-COMP:12069"/>
        <dbReference type="ChEBI" id="CHEBI:65314"/>
        <dbReference type="ChEBI" id="CHEBI:65315"/>
    </reaction>
</comment>
<dbReference type="CDD" id="cd02869">
    <property type="entry name" value="PseudoU_synth_RluA_like"/>
    <property type="match status" value="1"/>
</dbReference>
<dbReference type="GO" id="GO:0003723">
    <property type="term" value="F:RNA binding"/>
    <property type="evidence" value="ECO:0007669"/>
    <property type="project" value="InterPro"/>
</dbReference>
<proteinExistence type="inferred from homology"/>
<organism evidence="7 8">
    <name type="scientific">Metabacillus litoralis</name>
    <dbReference type="NCBI Taxonomy" id="152268"/>
    <lineage>
        <taxon>Bacteria</taxon>
        <taxon>Bacillati</taxon>
        <taxon>Bacillota</taxon>
        <taxon>Bacilli</taxon>
        <taxon>Bacillales</taxon>
        <taxon>Bacillaceae</taxon>
        <taxon>Metabacillus</taxon>
    </lineage>
</organism>
<dbReference type="EMBL" id="LWSG01000034">
    <property type="protein sequence ID" value="OAS84097.1"/>
    <property type="molecule type" value="Genomic_DNA"/>
</dbReference>
<reference evidence="8" key="1">
    <citation type="submission" date="2016-04" db="EMBL/GenBank/DDBJ databases">
        <authorList>
            <person name="Lyu Z."/>
            <person name="Lyu W."/>
        </authorList>
    </citation>
    <scope>NUCLEOTIDE SEQUENCE [LARGE SCALE GENOMIC DNA]</scope>
    <source>
        <strain evidence="8">C44</strain>
    </source>
</reference>
<dbReference type="InterPro" id="IPR006224">
    <property type="entry name" value="PsdUridine_synth_RluA-like_CS"/>
</dbReference>
<dbReference type="FunFam" id="3.30.2350.10:FF:000005">
    <property type="entry name" value="Pseudouridine synthase"/>
    <property type="match status" value="1"/>
</dbReference>
<evidence type="ECO:0000256" key="4">
    <source>
        <dbReference type="PIRSR" id="PIRSR606225-1"/>
    </source>
</evidence>
<dbReference type="AlphaFoldDB" id="A0A179SQR5"/>
<evidence type="ECO:0000256" key="5">
    <source>
        <dbReference type="RuleBase" id="RU362028"/>
    </source>
</evidence>
<comment type="function">
    <text evidence="5">Responsible for synthesis of pseudouridine from uracil.</text>
</comment>
<dbReference type="Proteomes" id="UP000078534">
    <property type="component" value="Unassembled WGS sequence"/>
</dbReference>
<evidence type="ECO:0000313" key="7">
    <source>
        <dbReference type="EMBL" id="OAS84097.1"/>
    </source>
</evidence>
<keyword evidence="3 5" id="KW-0413">Isomerase</keyword>
<sequence length="309" mass="34848">MYIKGLVISLKQIGEWLEIVIPSKWTPNTVFHFLSKELGVSKALIQKWNNESAIKKNDSKADLNHRLNLGDRLYLHIFKNEDFGVIPEYRPIDVLYEDDHLLIVNKDAGIDTHPNVPGQKGTLANHIASYYQMNGLQIKIRHIHRLDKDTSGAIIFAKHDLANSLMDQALKLRKIKRTYIAFVEGKLPHLKGEINQPIGRDRHHATRRRVSPNGQTALTHYQVEQYLPAINLSIVSLQLDTGRTHQIRVHLSSIGFPIIGDVLYGGKQGIISRQALHAAKVSLLHPITGEEINVEAGLPKDMLPLVKKA</sequence>
<accession>A0A179SQR5</accession>
<dbReference type="GO" id="GO:0000455">
    <property type="term" value="P:enzyme-directed rRNA pseudouridine synthesis"/>
    <property type="evidence" value="ECO:0007669"/>
    <property type="project" value="TreeGrafter"/>
</dbReference>
<dbReference type="PANTHER" id="PTHR21600">
    <property type="entry name" value="MITOCHONDRIAL RNA PSEUDOURIDINE SYNTHASE"/>
    <property type="match status" value="1"/>
</dbReference>
<dbReference type="InterPro" id="IPR050188">
    <property type="entry name" value="RluA_PseudoU_synthase"/>
</dbReference>
<dbReference type="NCBIfam" id="TIGR00005">
    <property type="entry name" value="rluA_subfam"/>
    <property type="match status" value="1"/>
</dbReference>
<dbReference type="STRING" id="152268.A6K24_08315"/>
<dbReference type="PANTHER" id="PTHR21600:SF71">
    <property type="entry name" value="PSEUDOURIDINE SYNTHASE"/>
    <property type="match status" value="1"/>
</dbReference>
<keyword evidence="8" id="KW-1185">Reference proteome</keyword>
<dbReference type="Gene3D" id="3.30.2350.10">
    <property type="entry name" value="Pseudouridine synthase"/>
    <property type="match status" value="1"/>
</dbReference>